<dbReference type="InterPro" id="IPR031734">
    <property type="entry name" value="MBF2"/>
</dbReference>
<evidence type="ECO:0000256" key="2">
    <source>
        <dbReference type="SAM" id="SignalP"/>
    </source>
</evidence>
<sequence length="149" mass="16384">MDTKLVLFLVLGIVAIAWADPETGSDTDPEPKPEPKQELKGKRKTFCFPTSNHKLYQGTRGGRGKLLHTERVHVSSADGAVAEKTIEWPPQGQETKKTITYIEVLDQKHGLSGGCPHITAGGVKDRFVYIHMISQNGGGLDFVINIYAR</sequence>
<proteinExistence type="evidence at transcript level"/>
<reference evidence="3" key="1">
    <citation type="submission" date="2016-10" db="EMBL/GenBank/DDBJ databases">
        <title>The assassin bug Pristhesancus plagipennis produces two different types of venom.</title>
        <authorList>
            <person name="Walker A.A."/>
            <person name="Herzig V."/>
            <person name="Jin J."/>
            <person name="Fry B.G."/>
            <person name="King G.F."/>
        </authorList>
    </citation>
    <scope>NUCLEOTIDE SEQUENCE</scope>
    <source>
        <tissue evidence="3">Venom/labial glands</tissue>
    </source>
</reference>
<protein>
    <submittedName>
        <fullName evidence="3">Secreted venom protein family 3 protein</fullName>
    </submittedName>
</protein>
<feature type="signal peptide" evidence="2">
    <location>
        <begin position="1"/>
        <end position="19"/>
    </location>
</feature>
<feature type="compositionally biased region" description="Basic and acidic residues" evidence="1">
    <location>
        <begin position="29"/>
        <end position="40"/>
    </location>
</feature>
<evidence type="ECO:0000313" key="3">
    <source>
        <dbReference type="EMBL" id="ATU83057.1"/>
    </source>
</evidence>
<dbReference type="Pfam" id="PF15868">
    <property type="entry name" value="MBF2"/>
    <property type="match status" value="1"/>
</dbReference>
<dbReference type="AlphaFoldDB" id="A0A2K8JXB8"/>
<dbReference type="PANTHER" id="PTHR37685:SF1">
    <property type="entry name" value="GEO11136P1-RELATED"/>
    <property type="match status" value="1"/>
</dbReference>
<organism evidence="3">
    <name type="scientific">Pristhesancus plagipennis</name>
    <name type="common">Common assassin bug</name>
    <dbReference type="NCBI Taxonomy" id="1955184"/>
    <lineage>
        <taxon>Eukaryota</taxon>
        <taxon>Metazoa</taxon>
        <taxon>Ecdysozoa</taxon>
        <taxon>Arthropoda</taxon>
        <taxon>Hexapoda</taxon>
        <taxon>Insecta</taxon>
        <taxon>Pterygota</taxon>
        <taxon>Neoptera</taxon>
        <taxon>Paraneoptera</taxon>
        <taxon>Hemiptera</taxon>
        <taxon>Heteroptera</taxon>
        <taxon>Panheteroptera</taxon>
        <taxon>Cimicomorpha</taxon>
        <taxon>Reduviidae</taxon>
        <taxon>Harpactorinae</taxon>
        <taxon>Harpactorini</taxon>
        <taxon>Pristhesancus</taxon>
    </lineage>
</organism>
<dbReference type="EMBL" id="KY031306">
    <property type="protein sequence ID" value="ATU83057.1"/>
    <property type="molecule type" value="mRNA"/>
</dbReference>
<dbReference type="PANTHER" id="PTHR37685">
    <property type="entry name" value="GEO11136P1-RELATED"/>
    <property type="match status" value="1"/>
</dbReference>
<feature type="chain" id="PRO_5014985338" evidence="2">
    <location>
        <begin position="20"/>
        <end position="149"/>
    </location>
</feature>
<keyword evidence="2" id="KW-0732">Signal</keyword>
<feature type="region of interest" description="Disordered" evidence="1">
    <location>
        <begin position="21"/>
        <end position="43"/>
    </location>
</feature>
<name>A0A2K8JXB8_PRIPG</name>
<accession>A0A2K8JXB8</accession>
<evidence type="ECO:0000256" key="1">
    <source>
        <dbReference type="SAM" id="MobiDB-lite"/>
    </source>
</evidence>